<dbReference type="SUPFAM" id="SSF53187">
    <property type="entry name" value="Zn-dependent exopeptidases"/>
    <property type="match status" value="1"/>
</dbReference>
<dbReference type="AlphaFoldDB" id="A0A1H9UFL9"/>
<name>A0A1H9UFL9_9BACI</name>
<evidence type="ECO:0008006" key="3">
    <source>
        <dbReference type="Google" id="ProtNLM"/>
    </source>
</evidence>
<evidence type="ECO:0000313" key="1">
    <source>
        <dbReference type="EMBL" id="SES07833.1"/>
    </source>
</evidence>
<dbReference type="Gene3D" id="3.40.630.40">
    <property type="entry name" value="Zn-dependent exopeptidases"/>
    <property type="match status" value="1"/>
</dbReference>
<dbReference type="EMBL" id="FOGT01000007">
    <property type="protein sequence ID" value="SES07833.1"/>
    <property type="molecule type" value="Genomic_DNA"/>
</dbReference>
<protein>
    <recommendedName>
        <fullName evidence="3">Stage II sporulation protein P</fullName>
    </recommendedName>
</protein>
<evidence type="ECO:0000313" key="2">
    <source>
        <dbReference type="Proteomes" id="UP000198571"/>
    </source>
</evidence>
<gene>
    <name evidence="1" type="ORF">SAMN05518684_107165</name>
</gene>
<reference evidence="2" key="1">
    <citation type="submission" date="2016-10" db="EMBL/GenBank/DDBJ databases">
        <authorList>
            <person name="Varghese N."/>
            <person name="Submissions S."/>
        </authorList>
    </citation>
    <scope>NUCLEOTIDE SEQUENCE [LARGE SCALE GENOMIC DNA]</scope>
    <source>
        <strain evidence="2">S9</strain>
    </source>
</reference>
<accession>A0A1H9UFL9</accession>
<sequence length="282" mass="32264">MEIRYVIVLIILVFVTGCWGGEQESTLQRAENKAGEEEPEEIRALELVDYNFSEMGAKTLKDTYKTKELESEIFSYEKSFSQNDYKGAMGADKHVAFIEGSGEVNVLISAPHTTRHVRESEVKPAEIYTGALTHLIQDYTGAHIIFNTHKGEDANYILDGEYKEKIGEIIEEHEIDLVIDLHGSSQDRPFDVDIGTGGGDTVKEEWMQQLYTILNHHGIERVYENHTFSANHPGTVTHHTWNEYGTEAMQLEINYDFRNPRNDLKPFYNMLRSLVVFVENVE</sequence>
<dbReference type="PROSITE" id="PS51257">
    <property type="entry name" value="PROKAR_LIPOPROTEIN"/>
    <property type="match status" value="1"/>
</dbReference>
<dbReference type="OrthoDB" id="2962133at2"/>
<organism evidence="1 2">
    <name type="scientific">Salipaludibacillus aurantiacus</name>
    <dbReference type="NCBI Taxonomy" id="1601833"/>
    <lineage>
        <taxon>Bacteria</taxon>
        <taxon>Bacillati</taxon>
        <taxon>Bacillota</taxon>
        <taxon>Bacilli</taxon>
        <taxon>Bacillales</taxon>
        <taxon>Bacillaceae</taxon>
    </lineage>
</organism>
<dbReference type="RefSeq" id="WP_093051555.1">
    <property type="nucleotide sequence ID" value="NZ_FOGT01000007.1"/>
</dbReference>
<dbReference type="Proteomes" id="UP000198571">
    <property type="component" value="Unassembled WGS sequence"/>
</dbReference>
<keyword evidence="2" id="KW-1185">Reference proteome</keyword>
<proteinExistence type="predicted"/>